<gene>
    <name evidence="1" type="ORF">K4L44_02960</name>
</gene>
<keyword evidence="2" id="KW-1185">Reference proteome</keyword>
<name>A0AC61NLH2_9BACT</name>
<sequence length="76" mass="8880">MDWKNWNLMRILRLVFAIYTIHYVVESKEWGWLLFAALLLWQVITNASCGCQGGSCSMPPDKKKDNNHKVDTHELD</sequence>
<evidence type="ECO:0000313" key="2">
    <source>
        <dbReference type="Proteomes" id="UP000826212"/>
    </source>
</evidence>
<evidence type="ECO:0000313" key="1">
    <source>
        <dbReference type="EMBL" id="QZE14836.1"/>
    </source>
</evidence>
<dbReference type="EMBL" id="CP081303">
    <property type="protein sequence ID" value="QZE14836.1"/>
    <property type="molecule type" value="Genomic_DNA"/>
</dbReference>
<proteinExistence type="predicted"/>
<organism evidence="1 2">
    <name type="scientific">Halosquirtibacter laminarini</name>
    <dbReference type="NCBI Taxonomy" id="3374600"/>
    <lineage>
        <taxon>Bacteria</taxon>
        <taxon>Pseudomonadati</taxon>
        <taxon>Bacteroidota</taxon>
        <taxon>Bacteroidia</taxon>
        <taxon>Marinilabiliales</taxon>
        <taxon>Prolixibacteraceae</taxon>
        <taxon>Halosquirtibacter</taxon>
    </lineage>
</organism>
<accession>A0AC61NLH2</accession>
<protein>
    <submittedName>
        <fullName evidence="1">Uncharacterized protein</fullName>
    </submittedName>
</protein>
<dbReference type="Proteomes" id="UP000826212">
    <property type="component" value="Chromosome"/>
</dbReference>
<reference evidence="1" key="1">
    <citation type="submission" date="2021-08" db="EMBL/GenBank/DDBJ databases">
        <title>Novel anaerobic bacterium isolated from sea squirt in East Sea, Republic of Korea.</title>
        <authorList>
            <person name="Nguyen T.H."/>
            <person name="Li Z."/>
            <person name="Lee Y.-J."/>
            <person name="Ko J."/>
            <person name="Kim S.-G."/>
        </authorList>
    </citation>
    <scope>NUCLEOTIDE SEQUENCE</scope>
    <source>
        <strain evidence="1">KCTC 25031</strain>
    </source>
</reference>